<dbReference type="Gene3D" id="3.30.450.180">
    <property type="match status" value="1"/>
</dbReference>
<dbReference type="PANTHER" id="PTHR35010">
    <property type="entry name" value="BLL4672 PROTEIN-RELATED"/>
    <property type="match status" value="1"/>
</dbReference>
<dbReference type="OMA" id="PPNFARY"/>
<organism evidence="2 3">
    <name type="scientific">Modestobacter italicus (strain DSM 44449 / CECT 9708 / BC 501)</name>
    <dbReference type="NCBI Taxonomy" id="2732864"/>
    <lineage>
        <taxon>Bacteria</taxon>
        <taxon>Bacillati</taxon>
        <taxon>Actinomycetota</taxon>
        <taxon>Actinomycetes</taxon>
        <taxon>Geodermatophilales</taxon>
        <taxon>Geodermatophilaceae</taxon>
        <taxon>Modestobacter</taxon>
    </lineage>
</organism>
<dbReference type="PANTHER" id="PTHR35010:SF2">
    <property type="entry name" value="BLL4672 PROTEIN"/>
    <property type="match status" value="1"/>
</dbReference>
<dbReference type="eggNOG" id="COG1396">
    <property type="taxonomic scope" value="Bacteria"/>
</dbReference>
<protein>
    <submittedName>
        <fullName evidence="2">Transcriptional regulator, XRE family</fullName>
    </submittedName>
</protein>
<evidence type="ECO:0000259" key="1">
    <source>
        <dbReference type="PROSITE" id="PS50943"/>
    </source>
</evidence>
<dbReference type="CDD" id="cd00093">
    <property type="entry name" value="HTH_XRE"/>
    <property type="match status" value="1"/>
</dbReference>
<reference evidence="2 3" key="1">
    <citation type="journal article" date="2012" name="J. Bacteriol.">
        <title>Genome Sequence of Radiation-Resistant Modestobacter marinus Strain BC501, a Representative Actinobacterium That Thrives on Calcareous Stone Surfaces.</title>
        <authorList>
            <person name="Normand P."/>
            <person name="Gury J."/>
            <person name="Pujic P."/>
            <person name="Chouaia B."/>
            <person name="Crotti E."/>
            <person name="Brusetti L."/>
            <person name="Daffonchio D."/>
            <person name="Vacherie B."/>
            <person name="Barbe V."/>
            <person name="Medigue C."/>
            <person name="Calteau A."/>
            <person name="Ghodhbane-Gtari F."/>
            <person name="Essoussi I."/>
            <person name="Nouioui I."/>
            <person name="Abbassi-Ghozzi I."/>
            <person name="Gtari M."/>
        </authorList>
    </citation>
    <scope>NUCLEOTIDE SEQUENCE [LARGE SCALE GENOMIC DNA]</scope>
    <source>
        <strain evidence="3">BC 501</strain>
    </source>
</reference>
<evidence type="ECO:0000313" key="2">
    <source>
        <dbReference type="EMBL" id="CCH87458.1"/>
    </source>
</evidence>
<dbReference type="KEGG" id="mmar:MODMU_2023"/>
<sequence>MDADQLRAEVRDLLLTRRGRITPAEAGLPVYGGLRRVSGLRREELAMLAGLSVEYYSRLERGNLRGVSDSVLEALARALRLSEAERGHLYDLARAANASAGGRRAAVPQQVRPGVQRILDAMTAPALVSNARMDYLAANRAGRALYAPLFDSPVGVNAARFLLLDPRGAEFYPDWDSAVDDVVALLRTQSARTPWDKVVTDLIGELSARSETFRTRWARHDVRLHLTGTKRLRHPVVGDLDLRFETMELPADPGLALLVYTAEPASATEQALTFLTSWAATQDQPAPDRAR</sequence>
<dbReference type="EMBL" id="FO203431">
    <property type="protein sequence ID" value="CCH87458.1"/>
    <property type="molecule type" value="Genomic_DNA"/>
</dbReference>
<keyword evidence="3" id="KW-1185">Reference proteome</keyword>
<dbReference type="PATRIC" id="fig|477641.3.peg.1914"/>
<dbReference type="InterPro" id="IPR041413">
    <property type="entry name" value="MLTR_LBD"/>
</dbReference>
<dbReference type="GO" id="GO:0003677">
    <property type="term" value="F:DNA binding"/>
    <property type="evidence" value="ECO:0007669"/>
    <property type="project" value="InterPro"/>
</dbReference>
<dbReference type="SUPFAM" id="SSF47413">
    <property type="entry name" value="lambda repressor-like DNA-binding domains"/>
    <property type="match status" value="1"/>
</dbReference>
<feature type="domain" description="HTH cro/C1-type" evidence="1">
    <location>
        <begin position="34"/>
        <end position="86"/>
    </location>
</feature>
<dbReference type="PROSITE" id="PS50943">
    <property type="entry name" value="HTH_CROC1"/>
    <property type="match status" value="1"/>
</dbReference>
<name>I4EVP5_MODI5</name>
<evidence type="ECO:0000313" key="3">
    <source>
        <dbReference type="Proteomes" id="UP000006461"/>
    </source>
</evidence>
<dbReference type="InterPro" id="IPR010982">
    <property type="entry name" value="Lambda_DNA-bd_dom_sf"/>
</dbReference>
<dbReference type="InterPro" id="IPR001387">
    <property type="entry name" value="Cro/C1-type_HTH"/>
</dbReference>
<dbReference type="HOGENOM" id="CLU_057862_1_0_11"/>
<proteinExistence type="predicted"/>
<dbReference type="OrthoDB" id="4790304at2"/>
<dbReference type="Proteomes" id="UP000006461">
    <property type="component" value="Chromosome"/>
</dbReference>
<dbReference type="Gene3D" id="1.10.260.40">
    <property type="entry name" value="lambda repressor-like DNA-binding domains"/>
    <property type="match status" value="1"/>
</dbReference>
<dbReference type="AlphaFoldDB" id="I4EVP5"/>
<dbReference type="Pfam" id="PF17765">
    <property type="entry name" value="MLTR_LBD"/>
    <property type="match status" value="1"/>
</dbReference>
<dbReference type="Pfam" id="PF13560">
    <property type="entry name" value="HTH_31"/>
    <property type="match status" value="1"/>
</dbReference>
<gene>
    <name evidence="2" type="ordered locus">MODMU_2023</name>
</gene>
<accession>I4EVP5</accession>
<dbReference type="SMART" id="SM00530">
    <property type="entry name" value="HTH_XRE"/>
    <property type="match status" value="1"/>
</dbReference>